<dbReference type="EMBL" id="CAEZYF010000022">
    <property type="protein sequence ID" value="CAB4738347.1"/>
    <property type="molecule type" value="Genomic_DNA"/>
</dbReference>
<proteinExistence type="inferred from homology"/>
<dbReference type="Pfam" id="PF00067">
    <property type="entry name" value="p450"/>
    <property type="match status" value="1"/>
</dbReference>
<dbReference type="InterPro" id="IPR002397">
    <property type="entry name" value="Cyt_P450_B"/>
</dbReference>
<evidence type="ECO:0000313" key="7">
    <source>
        <dbReference type="EMBL" id="CAB4990119.1"/>
    </source>
</evidence>
<dbReference type="GO" id="GO:0004497">
    <property type="term" value="F:monooxygenase activity"/>
    <property type="evidence" value="ECO:0007669"/>
    <property type="project" value="InterPro"/>
</dbReference>
<evidence type="ECO:0000313" key="4">
    <source>
        <dbReference type="EMBL" id="CAB4822067.1"/>
    </source>
</evidence>
<dbReference type="PROSITE" id="PS00086">
    <property type="entry name" value="CYTOCHROME_P450"/>
    <property type="match status" value="1"/>
</dbReference>
<accession>A0A6J7NHJ0</accession>
<evidence type="ECO:0000313" key="6">
    <source>
        <dbReference type="EMBL" id="CAB4948817.1"/>
    </source>
</evidence>
<dbReference type="PANTHER" id="PTHR46696:SF6">
    <property type="entry name" value="P450, PUTATIVE (EUROFUNG)-RELATED"/>
    <property type="match status" value="1"/>
</dbReference>
<reference evidence="7" key="1">
    <citation type="submission" date="2020-05" db="EMBL/GenBank/DDBJ databases">
        <authorList>
            <person name="Chiriac C."/>
            <person name="Salcher M."/>
            <person name="Ghai R."/>
            <person name="Kavagutti S V."/>
        </authorList>
    </citation>
    <scope>NUCLEOTIDE SEQUENCE</scope>
</reference>
<dbReference type="PRINTS" id="PR00359">
    <property type="entry name" value="BP450"/>
</dbReference>
<evidence type="ECO:0000256" key="1">
    <source>
        <dbReference type="ARBA" id="ARBA00010617"/>
    </source>
</evidence>
<dbReference type="EMBL" id="CAFBIY010000004">
    <property type="protein sequence ID" value="CAB4846179.1"/>
    <property type="molecule type" value="Genomic_DNA"/>
</dbReference>
<comment type="similarity">
    <text evidence="1">Belongs to the cytochrome P450 family.</text>
</comment>
<dbReference type="EMBL" id="CAFBMT010000020">
    <property type="protein sequence ID" value="CAB4948817.1"/>
    <property type="molecule type" value="Genomic_DNA"/>
</dbReference>
<dbReference type="GO" id="GO:0020037">
    <property type="term" value="F:heme binding"/>
    <property type="evidence" value="ECO:0007669"/>
    <property type="project" value="InterPro"/>
</dbReference>
<organism evidence="7">
    <name type="scientific">freshwater metagenome</name>
    <dbReference type="NCBI Taxonomy" id="449393"/>
    <lineage>
        <taxon>unclassified sequences</taxon>
        <taxon>metagenomes</taxon>
        <taxon>ecological metagenomes</taxon>
    </lineage>
</organism>
<protein>
    <submittedName>
        <fullName evidence="7">Unannotated protein</fullName>
    </submittedName>
</protein>
<evidence type="ECO:0000313" key="2">
    <source>
        <dbReference type="EMBL" id="CAB4365096.1"/>
    </source>
</evidence>
<dbReference type="InterPro" id="IPR036396">
    <property type="entry name" value="Cyt_P450_sf"/>
</dbReference>
<dbReference type="Gene3D" id="1.10.630.10">
    <property type="entry name" value="Cytochrome P450"/>
    <property type="match status" value="1"/>
</dbReference>
<dbReference type="PANTHER" id="PTHR46696">
    <property type="entry name" value="P450, PUTATIVE (EUROFUNG)-RELATED"/>
    <property type="match status" value="1"/>
</dbReference>
<evidence type="ECO:0000313" key="3">
    <source>
        <dbReference type="EMBL" id="CAB4738347.1"/>
    </source>
</evidence>
<dbReference type="AlphaFoldDB" id="A0A6J7NHJ0"/>
<gene>
    <name evidence="3" type="ORF">UFOPK2656_02710</name>
    <name evidence="4" type="ORF">UFOPK3099_01443</name>
    <name evidence="5" type="ORF">UFOPK3267_00126</name>
    <name evidence="6" type="ORF">UFOPK3651_02704</name>
    <name evidence="7" type="ORF">UFOPK3931_01415</name>
    <name evidence="2" type="ORF">UFOPK4189_02852</name>
</gene>
<evidence type="ECO:0000313" key="5">
    <source>
        <dbReference type="EMBL" id="CAB4846179.1"/>
    </source>
</evidence>
<dbReference type="InterPro" id="IPR001128">
    <property type="entry name" value="Cyt_P450"/>
</dbReference>
<name>A0A6J7NHJ0_9ZZZZ</name>
<dbReference type="GO" id="GO:0016705">
    <property type="term" value="F:oxidoreductase activity, acting on paired donors, with incorporation or reduction of molecular oxygen"/>
    <property type="evidence" value="ECO:0007669"/>
    <property type="project" value="InterPro"/>
</dbReference>
<dbReference type="EMBL" id="CAFBOL010000032">
    <property type="protein sequence ID" value="CAB4990119.1"/>
    <property type="molecule type" value="Genomic_DNA"/>
</dbReference>
<dbReference type="EMBL" id="CAESGF010000024">
    <property type="protein sequence ID" value="CAB4365096.1"/>
    <property type="molecule type" value="Genomic_DNA"/>
</dbReference>
<sequence length="408" mass="45773">MDFDMMSLPPAVRVSVFTRVGLAEVPMECPQAGYVAMQQQHEGGLLCPMDGIAVSFGREITDYVLRHHELFSSAVDLPLGNVRPLIPLNVDPPKHSKYRKILDPLFAPKRMDAMEADIAERANKFIDEFIERGECNFTEQFAELFPSAVFLGLMGLPWEELHTMLHLRDGILHPEKIDPAAVTDPLVSFAVMNATGQEIYAFFNEHLDAREANPTSDMLTHFITAEVDGESMTREEVLDLCYLFLIAGLDTVSDSLTCLFAFLAQHPEHRQQIIDDPALIPGAVEELLRWETPVAYGVPREATQDVTLPNGVQVPKGMVITVAYGASNVDPGEYPDGFDVRFDRENNRHIAFGGGVHRCLGSHLARRELRIALAEWHKRIPQYALKPGHEQLEFPQGLRHVKDLTLSW</sequence>
<dbReference type="PRINTS" id="PR00385">
    <property type="entry name" value="P450"/>
</dbReference>
<dbReference type="GO" id="GO:0005506">
    <property type="term" value="F:iron ion binding"/>
    <property type="evidence" value="ECO:0007669"/>
    <property type="project" value="InterPro"/>
</dbReference>
<dbReference type="InterPro" id="IPR017972">
    <property type="entry name" value="Cyt_P450_CS"/>
</dbReference>
<dbReference type="SUPFAM" id="SSF48264">
    <property type="entry name" value="Cytochrome P450"/>
    <property type="match status" value="1"/>
</dbReference>
<dbReference type="EMBL" id="CAFAAV010000104">
    <property type="protein sequence ID" value="CAB4822067.1"/>
    <property type="molecule type" value="Genomic_DNA"/>
</dbReference>